<evidence type="ECO:0000313" key="3">
    <source>
        <dbReference type="Proteomes" id="UP001145087"/>
    </source>
</evidence>
<dbReference type="Gene3D" id="1.10.10.10">
    <property type="entry name" value="Winged helix-like DNA-binding domain superfamily/Winged helix DNA-binding domain"/>
    <property type="match status" value="1"/>
</dbReference>
<dbReference type="EMBL" id="JAPOHD010000069">
    <property type="protein sequence ID" value="MCY1723424.1"/>
    <property type="molecule type" value="Genomic_DNA"/>
</dbReference>
<dbReference type="PANTHER" id="PTHR33164">
    <property type="entry name" value="TRANSCRIPTIONAL REGULATOR, MARR FAMILY"/>
    <property type="match status" value="1"/>
</dbReference>
<evidence type="ECO:0000313" key="2">
    <source>
        <dbReference type="EMBL" id="MCY1723424.1"/>
    </source>
</evidence>
<dbReference type="GO" id="GO:0006950">
    <property type="term" value="P:response to stress"/>
    <property type="evidence" value="ECO:0007669"/>
    <property type="project" value="TreeGrafter"/>
</dbReference>
<protein>
    <submittedName>
        <fullName evidence="2">MarR family winged helix-turn-helix transcriptional regulator</fullName>
    </submittedName>
</protein>
<dbReference type="RefSeq" id="WP_343335750.1">
    <property type="nucleotide sequence ID" value="NZ_JAPOHD010000069.1"/>
</dbReference>
<dbReference type="InterPro" id="IPR036388">
    <property type="entry name" value="WH-like_DNA-bd_sf"/>
</dbReference>
<dbReference type="Pfam" id="PF01047">
    <property type="entry name" value="MarR"/>
    <property type="match status" value="1"/>
</dbReference>
<keyword evidence="3" id="KW-1185">Reference proteome</keyword>
<dbReference type="PANTHER" id="PTHR33164:SF57">
    <property type="entry name" value="MARR-FAMILY TRANSCRIPTIONAL REGULATOR"/>
    <property type="match status" value="1"/>
</dbReference>
<organism evidence="2 3">
    <name type="scientific">Draconibacterium aestuarii</name>
    <dbReference type="NCBI Taxonomy" id="2998507"/>
    <lineage>
        <taxon>Bacteria</taxon>
        <taxon>Pseudomonadati</taxon>
        <taxon>Bacteroidota</taxon>
        <taxon>Bacteroidia</taxon>
        <taxon>Marinilabiliales</taxon>
        <taxon>Prolixibacteraceae</taxon>
        <taxon>Draconibacterium</taxon>
    </lineage>
</organism>
<feature type="domain" description="HTH marR-type" evidence="1">
    <location>
        <begin position="4"/>
        <end position="138"/>
    </location>
</feature>
<reference evidence="2" key="1">
    <citation type="submission" date="2022-11" db="EMBL/GenBank/DDBJ databases">
        <title>Marilongibacter aestuarii gen. nov., sp. nov., isolated from tidal flat sediment.</title>
        <authorList>
            <person name="Jiayan W."/>
        </authorList>
    </citation>
    <scope>NUCLEOTIDE SEQUENCE</scope>
    <source>
        <strain evidence="2">Z1-6</strain>
    </source>
</reference>
<comment type="caution">
    <text evidence="2">The sequence shown here is derived from an EMBL/GenBank/DDBJ whole genome shotgun (WGS) entry which is preliminary data.</text>
</comment>
<sequence length="155" mass="17995">MNTEKPLTYLLGLTYNLIIIKLQQSFSENNIDLNKVHYILLNLISSNPNLTQQELAIHLQKDKSLILRYVETLIEKSLVERTIDDDDKRKKNLILTPKGQDTLKMLRNISRQLSDELLTGISKDEQETFLKVIQKIQDNTGQNFELGKINRCKIN</sequence>
<dbReference type="InterPro" id="IPR000835">
    <property type="entry name" value="HTH_MarR-typ"/>
</dbReference>
<dbReference type="PROSITE" id="PS50995">
    <property type="entry name" value="HTH_MARR_2"/>
    <property type="match status" value="1"/>
</dbReference>
<dbReference type="InterPro" id="IPR036390">
    <property type="entry name" value="WH_DNA-bd_sf"/>
</dbReference>
<evidence type="ECO:0000259" key="1">
    <source>
        <dbReference type="PROSITE" id="PS50995"/>
    </source>
</evidence>
<name>A0A9X3FAA1_9BACT</name>
<dbReference type="SMART" id="SM00347">
    <property type="entry name" value="HTH_MARR"/>
    <property type="match status" value="1"/>
</dbReference>
<proteinExistence type="predicted"/>
<gene>
    <name evidence="2" type="ORF">OU798_23940</name>
</gene>
<accession>A0A9X3FAA1</accession>
<dbReference type="PRINTS" id="PR00598">
    <property type="entry name" value="HTHMARR"/>
</dbReference>
<dbReference type="InterPro" id="IPR039422">
    <property type="entry name" value="MarR/SlyA-like"/>
</dbReference>
<dbReference type="SUPFAM" id="SSF46785">
    <property type="entry name" value="Winged helix' DNA-binding domain"/>
    <property type="match status" value="1"/>
</dbReference>
<dbReference type="Proteomes" id="UP001145087">
    <property type="component" value="Unassembled WGS sequence"/>
</dbReference>
<dbReference type="AlphaFoldDB" id="A0A9X3FAA1"/>
<dbReference type="GO" id="GO:0003700">
    <property type="term" value="F:DNA-binding transcription factor activity"/>
    <property type="evidence" value="ECO:0007669"/>
    <property type="project" value="InterPro"/>
</dbReference>